<dbReference type="AlphaFoldDB" id="A0A1H0I167"/>
<dbReference type="STRING" id="745820.SAMN04488053_109130"/>
<dbReference type="RefSeq" id="WP_175444297.1">
    <property type="nucleotide sequence ID" value="NZ_FNIL01000009.1"/>
</dbReference>
<keyword evidence="1" id="KW-0175">Coiled coil</keyword>
<evidence type="ECO:0000313" key="3">
    <source>
        <dbReference type="EMBL" id="SDO25119.1"/>
    </source>
</evidence>
<dbReference type="Proteomes" id="UP000198778">
    <property type="component" value="Unassembled WGS sequence"/>
</dbReference>
<evidence type="ECO:0000256" key="1">
    <source>
        <dbReference type="SAM" id="Coils"/>
    </source>
</evidence>
<evidence type="ECO:0000313" key="4">
    <source>
        <dbReference type="Proteomes" id="UP000198778"/>
    </source>
</evidence>
<evidence type="ECO:0000256" key="2">
    <source>
        <dbReference type="SAM" id="Phobius"/>
    </source>
</evidence>
<sequence>MESITVLYIVAALFTAAGVSALLIYAVLMLRKKQKQLSQLQEQINDIEKKIEEKQKN</sequence>
<keyword evidence="2" id="KW-1133">Transmembrane helix</keyword>
<feature type="coiled-coil region" evidence="1">
    <location>
        <begin position="30"/>
        <end position="57"/>
    </location>
</feature>
<keyword evidence="2" id="KW-0472">Membrane</keyword>
<name>A0A1H0I167_9BACI</name>
<protein>
    <submittedName>
        <fullName evidence="3">Uncharacterized protein</fullName>
    </submittedName>
</protein>
<organism evidence="3 4">
    <name type="scientific">Alkalicoccus daliensis</name>
    <dbReference type="NCBI Taxonomy" id="745820"/>
    <lineage>
        <taxon>Bacteria</taxon>
        <taxon>Bacillati</taxon>
        <taxon>Bacillota</taxon>
        <taxon>Bacilli</taxon>
        <taxon>Bacillales</taxon>
        <taxon>Bacillaceae</taxon>
        <taxon>Alkalicoccus</taxon>
    </lineage>
</organism>
<dbReference type="EMBL" id="FNIL01000009">
    <property type="protein sequence ID" value="SDO25119.1"/>
    <property type="molecule type" value="Genomic_DNA"/>
</dbReference>
<keyword evidence="2" id="KW-0812">Transmembrane</keyword>
<keyword evidence="4" id="KW-1185">Reference proteome</keyword>
<gene>
    <name evidence="3" type="ORF">SAMN04488053_109130</name>
</gene>
<feature type="transmembrane region" description="Helical" evidence="2">
    <location>
        <begin position="6"/>
        <end position="28"/>
    </location>
</feature>
<reference evidence="4" key="1">
    <citation type="submission" date="2016-10" db="EMBL/GenBank/DDBJ databases">
        <authorList>
            <person name="Varghese N."/>
            <person name="Submissions S."/>
        </authorList>
    </citation>
    <scope>NUCLEOTIDE SEQUENCE [LARGE SCALE GENOMIC DNA]</scope>
    <source>
        <strain evidence="4">CGMCC 1.10369</strain>
    </source>
</reference>
<accession>A0A1H0I167</accession>
<proteinExistence type="predicted"/>